<dbReference type="InterPro" id="IPR051406">
    <property type="entry name" value="PLD_domain"/>
</dbReference>
<dbReference type="PANTHER" id="PTHR43856">
    <property type="entry name" value="CARDIOLIPIN HYDROLASE"/>
    <property type="match status" value="1"/>
</dbReference>
<comment type="catalytic activity">
    <reaction evidence="1">
        <text>a 1,2-diacyl-sn-glycero-3-phosphocholine + H2O = a 1,2-diacyl-sn-glycero-3-phosphate + choline + H(+)</text>
        <dbReference type="Rhea" id="RHEA:14445"/>
        <dbReference type="ChEBI" id="CHEBI:15354"/>
        <dbReference type="ChEBI" id="CHEBI:15377"/>
        <dbReference type="ChEBI" id="CHEBI:15378"/>
        <dbReference type="ChEBI" id="CHEBI:57643"/>
        <dbReference type="ChEBI" id="CHEBI:58608"/>
        <dbReference type="EC" id="3.1.4.4"/>
    </reaction>
</comment>
<dbReference type="EC" id="3.1.4.4" evidence="3"/>
<feature type="domain" description="PLD phosphodiesterase" evidence="7">
    <location>
        <begin position="193"/>
        <end position="220"/>
    </location>
</feature>
<comment type="caution">
    <text evidence="8">The sequence shown here is derived from an EMBL/GenBank/DDBJ whole genome shotgun (WGS) entry which is preliminary data.</text>
</comment>
<evidence type="ECO:0000256" key="1">
    <source>
        <dbReference type="ARBA" id="ARBA00000798"/>
    </source>
</evidence>
<comment type="similarity">
    <text evidence="2">Belongs to the phospholipase D family.</text>
</comment>
<dbReference type="Gene3D" id="3.30.870.10">
    <property type="entry name" value="Endonuclease Chain A"/>
    <property type="match status" value="1"/>
</dbReference>
<dbReference type="InterPro" id="IPR047955">
    <property type="entry name" value="DrmC-like"/>
</dbReference>
<dbReference type="Proteomes" id="UP000677913">
    <property type="component" value="Unassembled WGS sequence"/>
</dbReference>
<dbReference type="RefSeq" id="WP_211468611.1">
    <property type="nucleotide sequence ID" value="NZ_JAGSXH010000045.1"/>
</dbReference>
<keyword evidence="9" id="KW-1185">Reference proteome</keyword>
<organism evidence="8 9">
    <name type="scientific">Actinocrinis puniceicyclus</name>
    <dbReference type="NCBI Taxonomy" id="977794"/>
    <lineage>
        <taxon>Bacteria</taxon>
        <taxon>Bacillati</taxon>
        <taxon>Actinomycetota</taxon>
        <taxon>Actinomycetes</taxon>
        <taxon>Catenulisporales</taxon>
        <taxon>Actinospicaceae</taxon>
        <taxon>Actinocrinis</taxon>
    </lineage>
</organism>
<dbReference type="InterPro" id="IPR001736">
    <property type="entry name" value="PLipase_D/transphosphatidylase"/>
</dbReference>
<dbReference type="AlphaFoldDB" id="A0A8J7WRI7"/>
<dbReference type="PANTHER" id="PTHR43856:SF1">
    <property type="entry name" value="MITOCHONDRIAL CARDIOLIPIN HYDROLASE"/>
    <property type="match status" value="1"/>
</dbReference>
<dbReference type="GO" id="GO:0016891">
    <property type="term" value="F:RNA endonuclease activity producing 5'-phosphomonoesters, hydrolytic mechanism"/>
    <property type="evidence" value="ECO:0007669"/>
    <property type="project" value="TreeGrafter"/>
</dbReference>
<evidence type="ECO:0000313" key="8">
    <source>
        <dbReference type="EMBL" id="MBS2964245.1"/>
    </source>
</evidence>
<protein>
    <recommendedName>
        <fullName evidence="3">phospholipase D</fullName>
        <ecNumber evidence="3">3.1.4.4</ecNumber>
    </recommendedName>
</protein>
<keyword evidence="4" id="KW-0378">Hydrolase</keyword>
<dbReference type="NCBIfam" id="NF038319">
    <property type="entry name" value="DISARM_DrmC_I"/>
    <property type="match status" value="1"/>
</dbReference>
<gene>
    <name evidence="8" type="primary">drmC</name>
    <name evidence="8" type="ORF">KGA66_14390</name>
</gene>
<dbReference type="SUPFAM" id="SSF56024">
    <property type="entry name" value="Phospholipase D/nuclease"/>
    <property type="match status" value="1"/>
</dbReference>
<dbReference type="GO" id="GO:0004630">
    <property type="term" value="F:phospholipase D activity"/>
    <property type="evidence" value="ECO:0007669"/>
    <property type="project" value="UniProtKB-EC"/>
</dbReference>
<dbReference type="SMART" id="SM00155">
    <property type="entry name" value="PLDc"/>
    <property type="match status" value="1"/>
</dbReference>
<proteinExistence type="inferred from homology"/>
<dbReference type="Pfam" id="PF13091">
    <property type="entry name" value="PLDc_2"/>
    <property type="match status" value="1"/>
</dbReference>
<evidence type="ECO:0000256" key="3">
    <source>
        <dbReference type="ARBA" id="ARBA00012027"/>
    </source>
</evidence>
<sequence length="261" mass="27619">MNEPLSSRSRLPETMASIATALGPAHIEAWVKVLEAHPGPGPALTAALLEARPGGTGLGPLAERLSTEWRAAEPRPYGATLAFALRTAAAQYEAWDADHALEWVISGPRDRTEPVRDTAAVASSLIAGAERTILVATYATNDVADITADLAAAAARAVQVDAIAETRGTDAAARLAAIPGVHVWHWPEHRRPAGAVMHAKFIIVDDAKVLLGSANLTGRALGANLEIGTLIHAPVDVQRLARHFRILMSPARGELVSYQRC</sequence>
<dbReference type="PROSITE" id="PS50035">
    <property type="entry name" value="PLD"/>
    <property type="match status" value="1"/>
</dbReference>
<evidence type="ECO:0000256" key="6">
    <source>
        <dbReference type="ARBA" id="ARBA00023098"/>
    </source>
</evidence>
<accession>A0A8J7WRI7</accession>
<keyword evidence="5" id="KW-0442">Lipid degradation</keyword>
<dbReference type="InterPro" id="IPR025202">
    <property type="entry name" value="PLD-like_dom"/>
</dbReference>
<evidence type="ECO:0000256" key="5">
    <source>
        <dbReference type="ARBA" id="ARBA00022963"/>
    </source>
</evidence>
<dbReference type="GO" id="GO:0006793">
    <property type="term" value="P:phosphorus metabolic process"/>
    <property type="evidence" value="ECO:0007669"/>
    <property type="project" value="UniProtKB-ARBA"/>
</dbReference>
<keyword evidence="6" id="KW-0443">Lipid metabolism</keyword>
<evidence type="ECO:0000259" key="7">
    <source>
        <dbReference type="PROSITE" id="PS50035"/>
    </source>
</evidence>
<evidence type="ECO:0000256" key="2">
    <source>
        <dbReference type="ARBA" id="ARBA00008664"/>
    </source>
</evidence>
<evidence type="ECO:0000313" key="9">
    <source>
        <dbReference type="Proteomes" id="UP000677913"/>
    </source>
</evidence>
<dbReference type="EMBL" id="JAGSXH010000045">
    <property type="protein sequence ID" value="MBS2964245.1"/>
    <property type="molecule type" value="Genomic_DNA"/>
</dbReference>
<name>A0A8J7WRI7_9ACTN</name>
<evidence type="ECO:0000256" key="4">
    <source>
        <dbReference type="ARBA" id="ARBA00022801"/>
    </source>
</evidence>
<dbReference type="GO" id="GO:0016042">
    <property type="term" value="P:lipid catabolic process"/>
    <property type="evidence" value="ECO:0007669"/>
    <property type="project" value="UniProtKB-KW"/>
</dbReference>
<reference evidence="8" key="1">
    <citation type="submission" date="2021-04" db="EMBL/GenBank/DDBJ databases">
        <title>Genome based classification of Actinospica acidithermotolerans sp. nov., an actinobacterium isolated from an Indonesian hot spring.</title>
        <authorList>
            <person name="Kusuma A.B."/>
            <person name="Putra K.E."/>
            <person name="Nafisah S."/>
            <person name="Loh J."/>
            <person name="Nouioui I."/>
            <person name="Goodfellow M."/>
        </authorList>
    </citation>
    <scope>NUCLEOTIDE SEQUENCE</scope>
    <source>
        <strain evidence="8">DSM 45618</strain>
    </source>
</reference>